<proteinExistence type="inferred from homology"/>
<feature type="transmembrane region" description="Helical" evidence="7">
    <location>
        <begin position="138"/>
        <end position="157"/>
    </location>
</feature>
<dbReference type="PROSITE" id="PS50928">
    <property type="entry name" value="ABC_TM1"/>
    <property type="match status" value="1"/>
</dbReference>
<dbReference type="Pfam" id="PF00528">
    <property type="entry name" value="BPD_transp_1"/>
    <property type="match status" value="1"/>
</dbReference>
<evidence type="ECO:0000256" key="6">
    <source>
        <dbReference type="ARBA" id="ARBA00023136"/>
    </source>
</evidence>
<accession>A0A934MJC1</accession>
<evidence type="ECO:0000313" key="10">
    <source>
        <dbReference type="Proteomes" id="UP000609531"/>
    </source>
</evidence>
<keyword evidence="5 7" id="KW-1133">Transmembrane helix</keyword>
<dbReference type="AlphaFoldDB" id="A0A934MJC1"/>
<name>A0A934MJC1_9HYPH</name>
<feature type="transmembrane region" description="Helical" evidence="7">
    <location>
        <begin position="110"/>
        <end position="132"/>
    </location>
</feature>
<dbReference type="RefSeq" id="WP_198884044.1">
    <property type="nucleotide sequence ID" value="NZ_JAEKJA010000024.1"/>
</dbReference>
<evidence type="ECO:0000313" key="9">
    <source>
        <dbReference type="EMBL" id="MBJ3778136.1"/>
    </source>
</evidence>
<dbReference type="InterPro" id="IPR035906">
    <property type="entry name" value="MetI-like_sf"/>
</dbReference>
<dbReference type="Proteomes" id="UP000609531">
    <property type="component" value="Unassembled WGS sequence"/>
</dbReference>
<evidence type="ECO:0000256" key="4">
    <source>
        <dbReference type="ARBA" id="ARBA00022692"/>
    </source>
</evidence>
<protein>
    <submittedName>
        <fullName evidence="9">ABC transporter permease</fullName>
    </submittedName>
</protein>
<evidence type="ECO:0000256" key="3">
    <source>
        <dbReference type="ARBA" id="ARBA00022475"/>
    </source>
</evidence>
<dbReference type="GO" id="GO:0005886">
    <property type="term" value="C:plasma membrane"/>
    <property type="evidence" value="ECO:0007669"/>
    <property type="project" value="UniProtKB-SubCell"/>
</dbReference>
<evidence type="ECO:0000256" key="1">
    <source>
        <dbReference type="ARBA" id="ARBA00004651"/>
    </source>
</evidence>
<keyword evidence="10" id="KW-1185">Reference proteome</keyword>
<dbReference type="InterPro" id="IPR000515">
    <property type="entry name" value="MetI-like"/>
</dbReference>
<comment type="caution">
    <text evidence="9">The sequence shown here is derived from an EMBL/GenBank/DDBJ whole genome shotgun (WGS) entry which is preliminary data.</text>
</comment>
<comment type="similarity">
    <text evidence="7">Belongs to the binding-protein-dependent transport system permease family.</text>
</comment>
<evidence type="ECO:0000259" key="8">
    <source>
        <dbReference type="PROSITE" id="PS50928"/>
    </source>
</evidence>
<evidence type="ECO:0000256" key="2">
    <source>
        <dbReference type="ARBA" id="ARBA00022448"/>
    </source>
</evidence>
<dbReference type="Gene3D" id="1.10.3720.10">
    <property type="entry name" value="MetI-like"/>
    <property type="match status" value="1"/>
</dbReference>
<sequence>MSARGESAGGRIAQMLGEALIAVAPVLTLVVLVIAWEIVCRVFAIPSFLLPRPTAIWRAAMDFGLAEWWENIYHTLSIVLAGFAISMAFSLPLAALLVGSKFLNRTVVPLLVVVQSTPIAAVAPLIVVALGSGSRSRILITVLITFFPIVVAATTGLRETPQELIELSRSLDAPVSRQYLEIRFPFALPYIFGAAKVAVTLAVIGAVLAEFVASSAGLGYLLLNSAAMFKVPLAYACLIVLIVLSLTMYGAIALVERRTAGWMR</sequence>
<evidence type="ECO:0000256" key="5">
    <source>
        <dbReference type="ARBA" id="ARBA00022989"/>
    </source>
</evidence>
<keyword evidence="3" id="KW-1003">Cell membrane</keyword>
<dbReference type="GO" id="GO:0055085">
    <property type="term" value="P:transmembrane transport"/>
    <property type="evidence" value="ECO:0007669"/>
    <property type="project" value="InterPro"/>
</dbReference>
<evidence type="ECO:0000256" key="7">
    <source>
        <dbReference type="RuleBase" id="RU363032"/>
    </source>
</evidence>
<dbReference type="PANTHER" id="PTHR30151">
    <property type="entry name" value="ALKANE SULFONATE ABC TRANSPORTER-RELATED, MEMBRANE SUBUNIT"/>
    <property type="match status" value="1"/>
</dbReference>
<keyword evidence="2 7" id="KW-0813">Transport</keyword>
<reference evidence="9" key="1">
    <citation type="submission" date="2020-12" db="EMBL/GenBank/DDBJ databases">
        <title>Bacterial taxonomy.</title>
        <authorList>
            <person name="Pan X."/>
        </authorList>
    </citation>
    <scope>NUCLEOTIDE SEQUENCE</scope>
    <source>
        <strain evidence="9">B2012</strain>
    </source>
</reference>
<dbReference type="CDD" id="cd06261">
    <property type="entry name" value="TM_PBP2"/>
    <property type="match status" value="1"/>
</dbReference>
<dbReference type="EMBL" id="JAEKJA010000024">
    <property type="protein sequence ID" value="MBJ3778136.1"/>
    <property type="molecule type" value="Genomic_DNA"/>
</dbReference>
<gene>
    <name evidence="9" type="ORF">JCR33_20715</name>
</gene>
<feature type="transmembrane region" description="Helical" evidence="7">
    <location>
        <begin position="187"/>
        <end position="213"/>
    </location>
</feature>
<feature type="domain" description="ABC transmembrane type-1" evidence="8">
    <location>
        <begin position="72"/>
        <end position="250"/>
    </location>
</feature>
<comment type="subcellular location">
    <subcellularLocation>
        <location evidence="1 7">Cell membrane</location>
        <topology evidence="1 7">Multi-pass membrane protein</topology>
    </subcellularLocation>
</comment>
<keyword evidence="6 7" id="KW-0472">Membrane</keyword>
<dbReference type="SUPFAM" id="SSF161098">
    <property type="entry name" value="MetI-like"/>
    <property type="match status" value="1"/>
</dbReference>
<organism evidence="9 10">
    <name type="scientific">Acuticoccus mangrovi</name>
    <dbReference type="NCBI Taxonomy" id="2796142"/>
    <lineage>
        <taxon>Bacteria</taxon>
        <taxon>Pseudomonadati</taxon>
        <taxon>Pseudomonadota</taxon>
        <taxon>Alphaproteobacteria</taxon>
        <taxon>Hyphomicrobiales</taxon>
        <taxon>Amorphaceae</taxon>
        <taxon>Acuticoccus</taxon>
    </lineage>
</organism>
<dbReference type="PANTHER" id="PTHR30151:SF0">
    <property type="entry name" value="ABC TRANSPORTER PERMEASE PROTEIN MJ0413-RELATED"/>
    <property type="match status" value="1"/>
</dbReference>
<feature type="transmembrane region" description="Helical" evidence="7">
    <location>
        <begin position="20"/>
        <end position="44"/>
    </location>
</feature>
<feature type="transmembrane region" description="Helical" evidence="7">
    <location>
        <begin position="233"/>
        <end position="255"/>
    </location>
</feature>
<feature type="transmembrane region" description="Helical" evidence="7">
    <location>
        <begin position="72"/>
        <end position="98"/>
    </location>
</feature>
<keyword evidence="4 7" id="KW-0812">Transmembrane</keyword>